<comment type="caution">
    <text evidence="2">The sequence shown here is derived from an EMBL/GenBank/DDBJ whole genome shotgun (WGS) entry which is preliminary data.</text>
</comment>
<reference evidence="2 3" key="1">
    <citation type="submission" date="2024-01" db="EMBL/GenBank/DDBJ databases">
        <title>A draft genome for the cacao thread blight pathogen Marasmiellus scandens.</title>
        <authorList>
            <person name="Baruah I.K."/>
            <person name="Leung J."/>
            <person name="Bukari Y."/>
            <person name="Amoako-Attah I."/>
            <person name="Meinhardt L.W."/>
            <person name="Bailey B.A."/>
            <person name="Cohen S.P."/>
        </authorList>
    </citation>
    <scope>NUCLEOTIDE SEQUENCE [LARGE SCALE GENOMIC DNA]</scope>
    <source>
        <strain evidence="2 3">GH-19</strain>
    </source>
</reference>
<evidence type="ECO:0000313" key="3">
    <source>
        <dbReference type="Proteomes" id="UP001498398"/>
    </source>
</evidence>
<accession>A0ABR1IU57</accession>
<keyword evidence="3" id="KW-1185">Reference proteome</keyword>
<dbReference type="Proteomes" id="UP001498398">
    <property type="component" value="Unassembled WGS sequence"/>
</dbReference>
<sequence length="193" mass="19867">MAYYQNPVTPVMGTTPSLPIVTQPQPVIPQTVGAPFAQPNVVAGRPVSASPNLGVTTMPGTTGIGMSPYPPAGGSSFGIAMNNLGVGPPVGGVVPGYGGGYGSYPQGYMNSAGYLSTGGYGAGYGTGYGGAYGSAYPMTGYGGGYAPQYGTTGQPPVVVVQGGRRHHHHHRHHSGHHHHHHGLRRSRSYDSYY</sequence>
<organism evidence="2 3">
    <name type="scientific">Marasmiellus scandens</name>
    <dbReference type="NCBI Taxonomy" id="2682957"/>
    <lineage>
        <taxon>Eukaryota</taxon>
        <taxon>Fungi</taxon>
        <taxon>Dikarya</taxon>
        <taxon>Basidiomycota</taxon>
        <taxon>Agaricomycotina</taxon>
        <taxon>Agaricomycetes</taxon>
        <taxon>Agaricomycetidae</taxon>
        <taxon>Agaricales</taxon>
        <taxon>Marasmiineae</taxon>
        <taxon>Omphalotaceae</taxon>
        <taxon>Marasmiellus</taxon>
    </lineage>
</organism>
<feature type="region of interest" description="Disordered" evidence="1">
    <location>
        <begin position="162"/>
        <end position="193"/>
    </location>
</feature>
<dbReference type="EMBL" id="JBANRG010000065">
    <property type="protein sequence ID" value="KAK7441022.1"/>
    <property type="molecule type" value="Genomic_DNA"/>
</dbReference>
<proteinExistence type="predicted"/>
<gene>
    <name evidence="2" type="ORF">VKT23_016803</name>
</gene>
<evidence type="ECO:0000313" key="2">
    <source>
        <dbReference type="EMBL" id="KAK7441022.1"/>
    </source>
</evidence>
<name>A0ABR1IU57_9AGAR</name>
<protein>
    <submittedName>
        <fullName evidence="2">Uncharacterized protein</fullName>
    </submittedName>
</protein>
<evidence type="ECO:0000256" key="1">
    <source>
        <dbReference type="SAM" id="MobiDB-lite"/>
    </source>
</evidence>
<feature type="compositionally biased region" description="Basic residues" evidence="1">
    <location>
        <begin position="163"/>
        <end position="186"/>
    </location>
</feature>